<dbReference type="Pfam" id="PF09917">
    <property type="entry name" value="DUF2147"/>
    <property type="match status" value="1"/>
</dbReference>
<reference evidence="3 4" key="1">
    <citation type="journal article" date="2015" name="Genome Announc.">
        <title>Complete Genome Sequence of Polypropylene Glycol- and Polyethylene Glycol-Degrading Sphingopyxis macrogoltabida Strain EY-1.</title>
        <authorList>
            <person name="Ohtsubo Y."/>
            <person name="Nagata Y."/>
            <person name="Numata M."/>
            <person name="Tsuchikane K."/>
            <person name="Hosoyama A."/>
            <person name="Yamazoe A."/>
            <person name="Tsuda M."/>
            <person name="Fujita N."/>
            <person name="Kawai F."/>
        </authorList>
    </citation>
    <scope>NUCLEOTIDE SEQUENCE [LARGE SCALE GENOMIC DNA]</scope>
    <source>
        <strain evidence="3 4">EY-1</strain>
    </source>
</reference>
<protein>
    <recommendedName>
        <fullName evidence="2">DUF2147 domain-containing protein</fullName>
    </recommendedName>
</protein>
<dbReference type="EMBL" id="CP012700">
    <property type="protein sequence ID" value="ALH80642.1"/>
    <property type="molecule type" value="Genomic_DNA"/>
</dbReference>
<dbReference type="InterPro" id="IPR019223">
    <property type="entry name" value="DUF2147"/>
</dbReference>
<dbReference type="Gene3D" id="2.40.128.520">
    <property type="match status" value="1"/>
</dbReference>
<evidence type="ECO:0000259" key="2">
    <source>
        <dbReference type="Pfam" id="PF09917"/>
    </source>
</evidence>
<sequence length="137" mass="15153">MFHRYALALGALIAVPTMAAAPPSIAGRWKTDDGKGIVAMVPCGAKMCGRIERLLIKEPAGGQRDERNPDKQKRDRKVAGLQIYWDLVPNGDGWKGEGYSPEDGRYYKAHLRAKGNKMTMKGCVSVFCRTVTWTRLG</sequence>
<feature type="chain" id="PRO_5006038884" description="DUF2147 domain-containing protein" evidence="1">
    <location>
        <begin position="20"/>
        <end position="137"/>
    </location>
</feature>
<organism evidence="3 4">
    <name type="scientific">Sphingopyxis macrogoltabida</name>
    <name type="common">Sphingomonas macrogoltabidus</name>
    <dbReference type="NCBI Taxonomy" id="33050"/>
    <lineage>
        <taxon>Bacteria</taxon>
        <taxon>Pseudomonadati</taxon>
        <taxon>Pseudomonadota</taxon>
        <taxon>Alphaproteobacteria</taxon>
        <taxon>Sphingomonadales</taxon>
        <taxon>Sphingomonadaceae</taxon>
        <taxon>Sphingopyxis</taxon>
    </lineage>
</organism>
<name>A0A0N9UBI6_SPHMC</name>
<dbReference type="PANTHER" id="PTHR36919">
    <property type="entry name" value="BLR1215 PROTEIN"/>
    <property type="match status" value="1"/>
</dbReference>
<dbReference type="KEGG" id="smag:AN936_09745"/>
<gene>
    <name evidence="3" type="ORF">AN936_09745</name>
</gene>
<evidence type="ECO:0000256" key="1">
    <source>
        <dbReference type="SAM" id="SignalP"/>
    </source>
</evidence>
<dbReference type="PANTHER" id="PTHR36919:SF2">
    <property type="entry name" value="BLL6627 PROTEIN"/>
    <property type="match status" value="1"/>
</dbReference>
<evidence type="ECO:0000313" key="3">
    <source>
        <dbReference type="EMBL" id="ALH80642.1"/>
    </source>
</evidence>
<accession>A0A0N9UBI6</accession>
<evidence type="ECO:0000313" key="4">
    <source>
        <dbReference type="Proteomes" id="UP000058074"/>
    </source>
</evidence>
<proteinExistence type="predicted"/>
<dbReference type="AlphaFoldDB" id="A0A0N9UBI6"/>
<keyword evidence="1" id="KW-0732">Signal</keyword>
<feature type="domain" description="DUF2147" evidence="2">
    <location>
        <begin position="27"/>
        <end position="135"/>
    </location>
</feature>
<feature type="signal peptide" evidence="1">
    <location>
        <begin position="1"/>
        <end position="19"/>
    </location>
</feature>
<dbReference type="OrthoDB" id="9811671at2"/>
<dbReference type="PATRIC" id="fig|33050.5.peg.2014"/>
<dbReference type="Proteomes" id="UP000058074">
    <property type="component" value="Chromosome"/>
</dbReference>
<dbReference type="RefSeq" id="WP_054587967.1">
    <property type="nucleotide sequence ID" value="NZ_CP012700.1"/>
</dbReference>